<dbReference type="InterPro" id="IPR013151">
    <property type="entry name" value="Immunoglobulin_dom"/>
</dbReference>
<evidence type="ECO:0000259" key="6">
    <source>
        <dbReference type="PROSITE" id="PS50835"/>
    </source>
</evidence>
<feature type="domain" description="Ig-like" evidence="6">
    <location>
        <begin position="171"/>
        <end position="258"/>
    </location>
</feature>
<evidence type="ECO:0000313" key="8">
    <source>
        <dbReference type="Proteomes" id="UP000002281"/>
    </source>
</evidence>
<dbReference type="Pfam" id="PF13895">
    <property type="entry name" value="Ig_2"/>
    <property type="match status" value="1"/>
</dbReference>
<proteinExistence type="predicted"/>
<evidence type="ECO:0000256" key="2">
    <source>
        <dbReference type="ARBA" id="ARBA00022737"/>
    </source>
</evidence>
<feature type="transmembrane region" description="Helical" evidence="5">
    <location>
        <begin position="265"/>
        <end position="289"/>
    </location>
</feature>
<feature type="domain" description="Ig-like" evidence="6">
    <location>
        <begin position="18"/>
        <end position="82"/>
    </location>
</feature>
<dbReference type="InterPro" id="IPR036179">
    <property type="entry name" value="Ig-like_dom_sf"/>
</dbReference>
<dbReference type="GO" id="GO:0019864">
    <property type="term" value="F:IgG binding"/>
    <property type="evidence" value="ECO:0000318"/>
    <property type="project" value="GO_Central"/>
</dbReference>
<keyword evidence="2" id="KW-0677">Repeat</keyword>
<dbReference type="GO" id="GO:0050766">
    <property type="term" value="P:positive regulation of phagocytosis"/>
    <property type="evidence" value="ECO:0000318"/>
    <property type="project" value="GO_Central"/>
</dbReference>
<dbReference type="Pfam" id="PF00047">
    <property type="entry name" value="ig"/>
    <property type="match status" value="1"/>
</dbReference>
<dbReference type="InterPro" id="IPR003599">
    <property type="entry name" value="Ig_sub"/>
</dbReference>
<keyword evidence="4" id="KW-0393">Immunoglobulin domain</keyword>
<dbReference type="GO" id="GO:0019770">
    <property type="term" value="F:IgG receptor activity"/>
    <property type="evidence" value="ECO:0000318"/>
    <property type="project" value="GO_Central"/>
</dbReference>
<dbReference type="FunFam" id="2.60.40.10:FF:000356">
    <property type="entry name" value="Low affinity immunoglobulin gamma Fc region receptor III-A"/>
    <property type="match status" value="1"/>
</dbReference>
<dbReference type="InterPro" id="IPR050488">
    <property type="entry name" value="Ig_Fc_receptor"/>
</dbReference>
<evidence type="ECO:0000256" key="4">
    <source>
        <dbReference type="ARBA" id="ARBA00023319"/>
    </source>
</evidence>
<evidence type="ECO:0000256" key="1">
    <source>
        <dbReference type="ARBA" id="ARBA00022729"/>
    </source>
</evidence>
<dbReference type="CDD" id="cd05752">
    <property type="entry name" value="Ig1_FcgammaR_like"/>
    <property type="match status" value="1"/>
</dbReference>
<sequence length="333" mass="37959">LWSLTVPVGGQDADSTKAVITLQPPWVSVFQEENVTLWCEGPHLPEDSSTRWFLNGTTIQTLTPRYRITAATVNDSGEYRCQTGLSVPSDPIQLEIHRGKYGMEQEGWKSRGLPLFSPFWLPEVLKFSLQDSEFTILKTNMSHNGIYHCSGMGWHRYTSAGVSITIKELFPAPVLRSSLSFPLLEGNLVNLSCETKLLLQRPDLQLYFSFYVGSKTLMSRNTSSEYQRLTAKREDSGLYWCEATTEDGNVIKRSSELELQSPTSVWFHVLFYLAVGVIFLVDTIFCTIIHKELQRQKKWNLEISLGSGHEKKVTSYLQKEIQSEEELKCQEEQ</sequence>
<dbReference type="InterPro" id="IPR007110">
    <property type="entry name" value="Ig-like_dom"/>
</dbReference>
<dbReference type="GO" id="GO:0007166">
    <property type="term" value="P:cell surface receptor signaling pathway"/>
    <property type="evidence" value="ECO:0000318"/>
    <property type="project" value="GO_Central"/>
</dbReference>
<evidence type="ECO:0000313" key="7">
    <source>
        <dbReference type="Ensembl" id="ENSECAP00000030832.2"/>
    </source>
</evidence>
<evidence type="ECO:0000256" key="5">
    <source>
        <dbReference type="SAM" id="Phobius"/>
    </source>
</evidence>
<dbReference type="FunFam" id="2.60.40.10:FF:000651">
    <property type="entry name" value="Fc receptor like 1"/>
    <property type="match status" value="1"/>
</dbReference>
<dbReference type="InterPro" id="IPR013783">
    <property type="entry name" value="Ig-like_fold"/>
</dbReference>
<dbReference type="GO" id="GO:0001788">
    <property type="term" value="P:antibody-dependent cellular cytotoxicity"/>
    <property type="evidence" value="ECO:0000318"/>
    <property type="project" value="GO_Central"/>
</dbReference>
<protein>
    <recommendedName>
        <fullName evidence="6">Ig-like domain-containing protein</fullName>
    </recommendedName>
</protein>
<reference evidence="7" key="3">
    <citation type="submission" date="2025-09" db="UniProtKB">
        <authorList>
            <consortium name="Ensembl"/>
        </authorList>
    </citation>
    <scope>IDENTIFICATION</scope>
    <source>
        <strain evidence="7">Thoroughbred</strain>
    </source>
</reference>
<dbReference type="GO" id="GO:0009897">
    <property type="term" value="C:external side of plasma membrane"/>
    <property type="evidence" value="ECO:0000318"/>
    <property type="project" value="GO_Central"/>
</dbReference>
<dbReference type="AlphaFoldDB" id="A0A3Q2HB45"/>
<dbReference type="PROSITE" id="PS50835">
    <property type="entry name" value="IG_LIKE"/>
    <property type="match status" value="2"/>
</dbReference>
<keyword evidence="3" id="KW-1015">Disulfide bond</keyword>
<evidence type="ECO:0000256" key="3">
    <source>
        <dbReference type="ARBA" id="ARBA00023157"/>
    </source>
</evidence>
<keyword evidence="1" id="KW-0732">Signal</keyword>
<dbReference type="Proteomes" id="UP000002281">
    <property type="component" value="Chromosome 5"/>
</dbReference>
<dbReference type="SUPFAM" id="SSF48726">
    <property type="entry name" value="Immunoglobulin"/>
    <property type="match status" value="3"/>
</dbReference>
<dbReference type="GO" id="GO:0032760">
    <property type="term" value="P:positive regulation of tumor necrosis factor production"/>
    <property type="evidence" value="ECO:0000318"/>
    <property type="project" value="GO_Central"/>
</dbReference>
<dbReference type="PANTHER" id="PTHR11481">
    <property type="entry name" value="IMMUNOGLOBULIN FC RECEPTOR"/>
    <property type="match status" value="1"/>
</dbReference>
<accession>A0A3Q2HB45</accession>
<dbReference type="Gene3D" id="2.60.40.10">
    <property type="entry name" value="Immunoglobulins"/>
    <property type="match status" value="3"/>
</dbReference>
<organism evidence="7 8">
    <name type="scientific">Equus caballus</name>
    <name type="common">Horse</name>
    <dbReference type="NCBI Taxonomy" id="9796"/>
    <lineage>
        <taxon>Eukaryota</taxon>
        <taxon>Metazoa</taxon>
        <taxon>Chordata</taxon>
        <taxon>Craniata</taxon>
        <taxon>Vertebrata</taxon>
        <taxon>Euteleostomi</taxon>
        <taxon>Mammalia</taxon>
        <taxon>Eutheria</taxon>
        <taxon>Laurasiatheria</taxon>
        <taxon>Perissodactyla</taxon>
        <taxon>Equidae</taxon>
        <taxon>Equus</taxon>
    </lineage>
</organism>
<keyword evidence="8" id="KW-1185">Reference proteome</keyword>
<keyword evidence="5" id="KW-0472">Membrane</keyword>
<dbReference type="GeneTree" id="ENSGT01050000244808"/>
<name>A0A3Q2HB45_HORSE</name>
<dbReference type="PANTHER" id="PTHR11481:SF11">
    <property type="entry name" value="HIGH AFFINITY IMMUNOGLOBULIN GAMMA FC RECEPTOR I-RELATED"/>
    <property type="match status" value="1"/>
</dbReference>
<keyword evidence="5" id="KW-1133">Transmembrane helix</keyword>
<reference evidence="7" key="2">
    <citation type="submission" date="2025-08" db="UniProtKB">
        <authorList>
            <consortium name="Ensembl"/>
        </authorList>
    </citation>
    <scope>IDENTIFICATION</scope>
    <source>
        <strain evidence="7">Thoroughbred</strain>
    </source>
</reference>
<dbReference type="SMART" id="SM00409">
    <property type="entry name" value="IG"/>
    <property type="match status" value="3"/>
</dbReference>
<keyword evidence="5" id="KW-0812">Transmembrane</keyword>
<reference evidence="7 8" key="1">
    <citation type="journal article" date="2009" name="Science">
        <title>Genome sequence, comparative analysis, and population genetics of the domestic horse.</title>
        <authorList>
            <consortium name="Broad Institute Genome Sequencing Platform"/>
            <consortium name="Broad Institute Whole Genome Assembly Team"/>
            <person name="Wade C.M."/>
            <person name="Giulotto E."/>
            <person name="Sigurdsson S."/>
            <person name="Zoli M."/>
            <person name="Gnerre S."/>
            <person name="Imsland F."/>
            <person name="Lear T.L."/>
            <person name="Adelson D.L."/>
            <person name="Bailey E."/>
            <person name="Bellone R.R."/>
            <person name="Bloecker H."/>
            <person name="Distl O."/>
            <person name="Edgar R.C."/>
            <person name="Garber M."/>
            <person name="Leeb T."/>
            <person name="Mauceli E."/>
            <person name="MacLeod J.N."/>
            <person name="Penedo M.C.T."/>
            <person name="Raison J.M."/>
            <person name="Sharpe T."/>
            <person name="Vogel J."/>
            <person name="Andersson L."/>
            <person name="Antczak D.F."/>
            <person name="Biagi T."/>
            <person name="Binns M.M."/>
            <person name="Chowdhary B.P."/>
            <person name="Coleman S.J."/>
            <person name="Della Valle G."/>
            <person name="Fryc S."/>
            <person name="Guerin G."/>
            <person name="Hasegawa T."/>
            <person name="Hill E.W."/>
            <person name="Jurka J."/>
            <person name="Kiialainen A."/>
            <person name="Lindgren G."/>
            <person name="Liu J."/>
            <person name="Magnani E."/>
            <person name="Mickelson J.R."/>
            <person name="Murray J."/>
            <person name="Nergadze S.G."/>
            <person name="Onofrio R."/>
            <person name="Pedroni S."/>
            <person name="Piras M.F."/>
            <person name="Raudsepp T."/>
            <person name="Rocchi M."/>
            <person name="Roeed K.H."/>
            <person name="Ryder O.A."/>
            <person name="Searle S."/>
            <person name="Skow L."/>
            <person name="Swinburne J.E."/>
            <person name="Syvaenen A.C."/>
            <person name="Tozaki T."/>
            <person name="Valberg S.J."/>
            <person name="Vaudin M."/>
            <person name="White J.R."/>
            <person name="Zody M.C."/>
            <person name="Lander E.S."/>
            <person name="Lindblad-Toh K."/>
        </authorList>
    </citation>
    <scope>NUCLEOTIDE SEQUENCE [LARGE SCALE GENOMIC DNA]</scope>
    <source>
        <strain evidence="7 8">Thoroughbred</strain>
    </source>
</reference>
<dbReference type="Bgee" id="ENSECAG00000037385">
    <property type="expression patterns" value="Expressed in testis and 2 other cell types or tissues"/>
</dbReference>
<dbReference type="Ensembl" id="ENSECAT00000046038.2">
    <property type="protein sequence ID" value="ENSECAP00000030832.2"/>
    <property type="gene ID" value="ENSECAG00000037385.2"/>
</dbReference>